<protein>
    <submittedName>
        <fullName evidence="10">HAMP domain-containing protein</fullName>
    </submittedName>
</protein>
<comment type="subcellular location">
    <subcellularLocation>
        <location evidence="1">Cell inner membrane</location>
        <topology evidence="1">Multi-pass membrane protein</topology>
    </subcellularLocation>
</comment>
<evidence type="ECO:0000256" key="4">
    <source>
        <dbReference type="ARBA" id="ARBA00029447"/>
    </source>
</evidence>
<dbReference type="PANTHER" id="PTHR32089">
    <property type="entry name" value="METHYL-ACCEPTING CHEMOTAXIS PROTEIN MCPB"/>
    <property type="match status" value="1"/>
</dbReference>
<evidence type="ECO:0000313" key="10">
    <source>
        <dbReference type="EMBL" id="MBN4068842.1"/>
    </source>
</evidence>
<accession>A0ABS3AV44</accession>
<dbReference type="PROSITE" id="PS50192">
    <property type="entry name" value="T_SNARE"/>
    <property type="match status" value="1"/>
</dbReference>
<dbReference type="Gene3D" id="1.10.287.950">
    <property type="entry name" value="Methyl-accepting chemotaxis protein"/>
    <property type="match status" value="1"/>
</dbReference>
<name>A0ABS3AV44_9BACT</name>
<dbReference type="InterPro" id="IPR004089">
    <property type="entry name" value="MCPsignal_dom"/>
</dbReference>
<sequence length="561" mass="60237">MAIATSRLLSTIKAKLIFIAILFIAAMLAMEAFSSYAQRTLDQATAQDTLHGTQLDTLTSLDVSLLQFTLVAMDAIVDKDEGSVAPELMEGSNAATKLIKDTLPMVRELAHTAEEKQLAETIVQTYTKLEEAILKDLFRGIQDRAGDEVFTELDDRIDNLHGKISEALVKTKESMTEEKLEANDHMHQTIASLTLYRRLFILMISLFATGIIWMTARTILSPINLASEMIKDIAQGEGDLTQRLSVGNDETGELSQWFNTFVEKLQDIIGQVKTNIGTINNSSRELSSLAGELLAGSEDANSRSTTVAVAAEEMSANMNAMAAASEQASVNVNMVASATEEMSATVSEIADNTAKARTITEKAVTSTDRATSRVDKLGSAAREISKVTEVITEISEQTNLLALNATIEAARAGEAGKGFAVVANEIKELAKQTSEATQEIKSKIEDIQSSTDLTVNEIKEISSVIKDVNEIVTTIASAVEEQSAATDEITANVAQAAQGINEVNENVAQSSSVSGEIASEIAAVSEVTSQLSGKSNDVNIQSDDLSRLAGQLGDLMNQFRV</sequence>
<dbReference type="Pfam" id="PF00672">
    <property type="entry name" value="HAMP"/>
    <property type="match status" value="1"/>
</dbReference>
<evidence type="ECO:0000313" key="11">
    <source>
        <dbReference type="Proteomes" id="UP000717534"/>
    </source>
</evidence>
<evidence type="ECO:0000259" key="8">
    <source>
        <dbReference type="PROSITE" id="PS50192"/>
    </source>
</evidence>
<dbReference type="SUPFAM" id="SSF58104">
    <property type="entry name" value="Methyl-accepting chemotaxis protein (MCP) signaling domain"/>
    <property type="match status" value="1"/>
</dbReference>
<keyword evidence="3 5" id="KW-0807">Transducer</keyword>
<evidence type="ECO:0000259" key="9">
    <source>
        <dbReference type="PROSITE" id="PS50885"/>
    </source>
</evidence>
<evidence type="ECO:0000256" key="5">
    <source>
        <dbReference type="PROSITE-ProRule" id="PRU00284"/>
    </source>
</evidence>
<dbReference type="CDD" id="cd06225">
    <property type="entry name" value="HAMP"/>
    <property type="match status" value="1"/>
</dbReference>
<organism evidence="10 11">
    <name type="scientific">Desulfotalea psychrophila</name>
    <dbReference type="NCBI Taxonomy" id="84980"/>
    <lineage>
        <taxon>Bacteria</taxon>
        <taxon>Pseudomonadati</taxon>
        <taxon>Thermodesulfobacteriota</taxon>
        <taxon>Desulfobulbia</taxon>
        <taxon>Desulfobulbales</taxon>
        <taxon>Desulfocapsaceae</taxon>
        <taxon>Desulfotalea</taxon>
    </lineage>
</organism>
<dbReference type="Pfam" id="PF00015">
    <property type="entry name" value="MCPsignal"/>
    <property type="match status" value="1"/>
</dbReference>
<dbReference type="PROSITE" id="PS50111">
    <property type="entry name" value="CHEMOTAXIS_TRANSDUC_2"/>
    <property type="match status" value="1"/>
</dbReference>
<keyword evidence="2" id="KW-0997">Cell inner membrane</keyword>
<dbReference type="SMART" id="SM00283">
    <property type="entry name" value="MA"/>
    <property type="match status" value="1"/>
</dbReference>
<evidence type="ECO:0000256" key="6">
    <source>
        <dbReference type="SAM" id="Phobius"/>
    </source>
</evidence>
<proteinExistence type="inferred from homology"/>
<reference evidence="10 11" key="1">
    <citation type="submission" date="2021-02" db="EMBL/GenBank/DDBJ databases">
        <title>Activity-based single-cell genomes from oceanic crustal fluid captures similar information to metagenomic and metatranscriptomic surveys with orders of magnitude less sampling.</title>
        <authorList>
            <person name="D'Angelo T.S."/>
            <person name="Orcutt B.N."/>
        </authorList>
    </citation>
    <scope>NUCLEOTIDE SEQUENCE [LARGE SCALE GENOMIC DNA]</scope>
    <source>
        <strain evidence="10">AH-315-G02</strain>
    </source>
</reference>
<keyword evidence="6" id="KW-1133">Transmembrane helix</keyword>
<keyword evidence="11" id="KW-1185">Reference proteome</keyword>
<keyword evidence="6" id="KW-0472">Membrane</keyword>
<dbReference type="InterPro" id="IPR003660">
    <property type="entry name" value="HAMP_dom"/>
</dbReference>
<gene>
    <name evidence="10" type="ORF">JYU06_04920</name>
</gene>
<dbReference type="EMBL" id="JAFITO010000063">
    <property type="protein sequence ID" value="MBN4068842.1"/>
    <property type="molecule type" value="Genomic_DNA"/>
</dbReference>
<feature type="domain" description="T-SNARE coiled-coil homology" evidence="8">
    <location>
        <begin position="448"/>
        <end position="510"/>
    </location>
</feature>
<dbReference type="Proteomes" id="UP000717534">
    <property type="component" value="Unassembled WGS sequence"/>
</dbReference>
<keyword evidence="6" id="KW-0812">Transmembrane</keyword>
<comment type="caution">
    <text evidence="10">The sequence shown here is derived from an EMBL/GenBank/DDBJ whole genome shotgun (WGS) entry which is preliminary data.</text>
</comment>
<comment type="similarity">
    <text evidence="4">Belongs to the methyl-accepting chemotaxis (MCP) protein family.</text>
</comment>
<feature type="transmembrane region" description="Helical" evidence="6">
    <location>
        <begin position="12"/>
        <end position="30"/>
    </location>
</feature>
<dbReference type="PANTHER" id="PTHR32089:SF112">
    <property type="entry name" value="LYSOZYME-LIKE PROTEIN-RELATED"/>
    <property type="match status" value="1"/>
</dbReference>
<feature type="transmembrane region" description="Helical" evidence="6">
    <location>
        <begin position="195"/>
        <end position="216"/>
    </location>
</feature>
<dbReference type="Gene3D" id="1.10.8.500">
    <property type="entry name" value="HAMP domain in histidine kinase"/>
    <property type="match status" value="1"/>
</dbReference>
<keyword evidence="2" id="KW-1003">Cell membrane</keyword>
<evidence type="ECO:0000256" key="3">
    <source>
        <dbReference type="ARBA" id="ARBA00023224"/>
    </source>
</evidence>
<dbReference type="PROSITE" id="PS50885">
    <property type="entry name" value="HAMP"/>
    <property type="match status" value="1"/>
</dbReference>
<evidence type="ECO:0000256" key="2">
    <source>
        <dbReference type="ARBA" id="ARBA00022519"/>
    </source>
</evidence>
<feature type="domain" description="Methyl-accepting transducer" evidence="7">
    <location>
        <begin position="282"/>
        <end position="525"/>
    </location>
</feature>
<dbReference type="SMART" id="SM00304">
    <property type="entry name" value="HAMP"/>
    <property type="match status" value="1"/>
</dbReference>
<dbReference type="InterPro" id="IPR000727">
    <property type="entry name" value="T_SNARE_dom"/>
</dbReference>
<feature type="domain" description="HAMP" evidence="9">
    <location>
        <begin position="217"/>
        <end position="270"/>
    </location>
</feature>
<evidence type="ECO:0000259" key="7">
    <source>
        <dbReference type="PROSITE" id="PS50111"/>
    </source>
</evidence>
<evidence type="ECO:0000256" key="1">
    <source>
        <dbReference type="ARBA" id="ARBA00004429"/>
    </source>
</evidence>